<proteinExistence type="predicted"/>
<dbReference type="SUPFAM" id="SSF56601">
    <property type="entry name" value="beta-lactamase/transpeptidase-like"/>
    <property type="match status" value="1"/>
</dbReference>
<feature type="domain" description="Beta-lactamase-related" evidence="3">
    <location>
        <begin position="36"/>
        <end position="355"/>
    </location>
</feature>
<evidence type="ECO:0000256" key="2">
    <source>
        <dbReference type="SAM" id="SignalP"/>
    </source>
</evidence>
<keyword evidence="1" id="KW-0472">Membrane</keyword>
<name>A0A2V3VXC9_9BACI</name>
<evidence type="ECO:0000259" key="3">
    <source>
        <dbReference type="Pfam" id="PF00144"/>
    </source>
</evidence>
<feature type="chain" id="PRO_5016043595" evidence="2">
    <location>
        <begin position="25"/>
        <end position="643"/>
    </location>
</feature>
<dbReference type="EMBL" id="QJJQ01000010">
    <property type="protein sequence ID" value="PXW85594.1"/>
    <property type="molecule type" value="Genomic_DNA"/>
</dbReference>
<dbReference type="InterPro" id="IPR012338">
    <property type="entry name" value="Beta-lactam/transpept-like"/>
</dbReference>
<dbReference type="InterPro" id="IPR050491">
    <property type="entry name" value="AmpC-like"/>
</dbReference>
<dbReference type="PANTHER" id="PTHR46825:SF9">
    <property type="entry name" value="BETA-LACTAMASE-RELATED DOMAIN-CONTAINING PROTEIN"/>
    <property type="match status" value="1"/>
</dbReference>
<gene>
    <name evidence="4" type="ORF">DFR56_11094</name>
</gene>
<dbReference type="Proteomes" id="UP000247978">
    <property type="component" value="Unassembled WGS sequence"/>
</dbReference>
<feature type="transmembrane region" description="Helical" evidence="1">
    <location>
        <begin position="622"/>
        <end position="640"/>
    </location>
</feature>
<dbReference type="OrthoDB" id="846150at2"/>
<feature type="signal peptide" evidence="2">
    <location>
        <begin position="1"/>
        <end position="24"/>
    </location>
</feature>
<dbReference type="Pfam" id="PF00144">
    <property type="entry name" value="Beta-lactamase"/>
    <property type="match status" value="1"/>
</dbReference>
<dbReference type="InterPro" id="IPR001466">
    <property type="entry name" value="Beta-lactam-related"/>
</dbReference>
<sequence>MKKIFVLIIMATFLSFIKSSPVLAQVEDKEEVANFIDQVITEQLEQENIPNAVVSIVYKDEIIFQKGYGYANMESGTSIDPETSLFRIGSVSKLLTWTAVMQLVEQGELDLHTDINEYLDFKISDQVEGNQHNSKPNPITLHHLMTHTPGFEDYSNSIFRLSENGLLPLNEYVRYHMPKRIFPAGEMIAYSNYGTALAGYIVQQVSGMPFSEYIEHHILNKLGMENSTFEQPLPEQLKDQSVTPYRYVDGNFIEGSFEFLPEPAGAMSSSAADMATFMRMFLQEGSYGEQKILEKDTVRQMFEQQYTQHPNVSGMGLGFIEANFNDQRILFHGGGTLLFNSGLYLIPDEDIGMFISYSGGNHFLHKKVFQQFLDEYLPIKNSAKQVNSYGSMEKASQFAGEYHQNRKSVTTDEKFLSLTLGMIHVKAGEKGTLHVTHAGETNEFFEVAPGIYENPKKEITFDAYGDFKTIVFETDANGDTMLVADGPMTYSKAPWYATSAFTFSTLVLSVLFIFGSFLFWIIRAALHLVQRKKKHQTKTALIAKWAAIIYSVLFLGLIISVILTGEIDPVYQLPKDAFGKAPDWHPVLNIIPYVMSLFSIALLITTFILWKKKDSKRSSRIHCTLFSVVTLFLTWIFYYWNLL</sequence>
<evidence type="ECO:0000313" key="5">
    <source>
        <dbReference type="Proteomes" id="UP000247978"/>
    </source>
</evidence>
<feature type="transmembrane region" description="Helical" evidence="1">
    <location>
        <begin position="495"/>
        <end position="521"/>
    </location>
</feature>
<keyword evidence="1" id="KW-1133">Transmembrane helix</keyword>
<keyword evidence="2" id="KW-0732">Signal</keyword>
<comment type="caution">
    <text evidence="4">The sequence shown here is derived from an EMBL/GenBank/DDBJ whole genome shotgun (WGS) entry which is preliminary data.</text>
</comment>
<accession>A0A2V3VXC9</accession>
<dbReference type="PANTHER" id="PTHR46825">
    <property type="entry name" value="D-ALANYL-D-ALANINE-CARBOXYPEPTIDASE/ENDOPEPTIDASE AMPH"/>
    <property type="match status" value="1"/>
</dbReference>
<feature type="transmembrane region" description="Helical" evidence="1">
    <location>
        <begin position="590"/>
        <end position="610"/>
    </location>
</feature>
<evidence type="ECO:0000256" key="1">
    <source>
        <dbReference type="SAM" id="Phobius"/>
    </source>
</evidence>
<keyword evidence="1" id="KW-0812">Transmembrane</keyword>
<organism evidence="4 5">
    <name type="scientific">Pseudogracilibacillus auburnensis</name>
    <dbReference type="NCBI Taxonomy" id="1494959"/>
    <lineage>
        <taxon>Bacteria</taxon>
        <taxon>Bacillati</taxon>
        <taxon>Bacillota</taxon>
        <taxon>Bacilli</taxon>
        <taxon>Bacillales</taxon>
        <taxon>Bacillaceae</taxon>
        <taxon>Pseudogracilibacillus</taxon>
    </lineage>
</organism>
<dbReference type="RefSeq" id="WP_110396054.1">
    <property type="nucleotide sequence ID" value="NZ_JBHUHB010000001.1"/>
</dbReference>
<protein>
    <submittedName>
        <fullName evidence="4">CubicO group peptidase (Beta-lactamase class C family)</fullName>
    </submittedName>
</protein>
<dbReference type="Gene3D" id="3.40.710.10">
    <property type="entry name" value="DD-peptidase/beta-lactamase superfamily"/>
    <property type="match status" value="1"/>
</dbReference>
<dbReference type="AlphaFoldDB" id="A0A2V3VXC9"/>
<evidence type="ECO:0000313" key="4">
    <source>
        <dbReference type="EMBL" id="PXW85594.1"/>
    </source>
</evidence>
<feature type="transmembrane region" description="Helical" evidence="1">
    <location>
        <begin position="542"/>
        <end position="563"/>
    </location>
</feature>
<reference evidence="4 5" key="1">
    <citation type="submission" date="2018-05" db="EMBL/GenBank/DDBJ databases">
        <title>Genomic Encyclopedia of Type Strains, Phase IV (KMG-IV): sequencing the most valuable type-strain genomes for metagenomic binning, comparative biology and taxonomic classification.</title>
        <authorList>
            <person name="Goeker M."/>
        </authorList>
    </citation>
    <scope>NUCLEOTIDE SEQUENCE [LARGE SCALE GENOMIC DNA]</scope>
    <source>
        <strain evidence="4 5">DSM 28556</strain>
    </source>
</reference>
<keyword evidence="5" id="KW-1185">Reference proteome</keyword>